<accession>S4NWN5</accession>
<name>S4NWN5_9NEOP</name>
<dbReference type="EMBL" id="GAIX01012472">
    <property type="protein sequence ID" value="JAA80088.1"/>
    <property type="molecule type" value="Transcribed_RNA"/>
</dbReference>
<sequence length="73" mass="8452">MILDTQNPIILFLDIKIDVQVDIFFSQTVVNSLIFQYYHIKCNGELEPSWGCSHSNQAKCIVSFNFEDSRFCS</sequence>
<dbReference type="AlphaFoldDB" id="S4NWN5"/>
<proteinExistence type="predicted"/>
<reference evidence="1" key="2">
    <citation type="submission" date="2013-05" db="EMBL/GenBank/DDBJ databases">
        <authorList>
            <person name="Carter J.-M."/>
            <person name="Baker S.C."/>
            <person name="Pink R."/>
            <person name="Carter D.R.F."/>
            <person name="Collins A."/>
            <person name="Tomlin J."/>
            <person name="Gibbs M."/>
            <person name="Breuker C.J."/>
        </authorList>
    </citation>
    <scope>NUCLEOTIDE SEQUENCE</scope>
    <source>
        <tissue evidence="1">Ovary</tissue>
    </source>
</reference>
<protein>
    <submittedName>
        <fullName evidence="1">Uncharacterized protein</fullName>
    </submittedName>
</protein>
<evidence type="ECO:0000313" key="1">
    <source>
        <dbReference type="EMBL" id="JAA80088.1"/>
    </source>
</evidence>
<organism evidence="1">
    <name type="scientific">Pararge aegeria</name>
    <name type="common">speckled wood butterfly</name>
    <dbReference type="NCBI Taxonomy" id="116150"/>
    <lineage>
        <taxon>Eukaryota</taxon>
        <taxon>Metazoa</taxon>
        <taxon>Ecdysozoa</taxon>
        <taxon>Arthropoda</taxon>
        <taxon>Hexapoda</taxon>
        <taxon>Insecta</taxon>
        <taxon>Pterygota</taxon>
        <taxon>Neoptera</taxon>
        <taxon>Endopterygota</taxon>
        <taxon>Lepidoptera</taxon>
        <taxon>Glossata</taxon>
        <taxon>Ditrysia</taxon>
        <taxon>Papilionoidea</taxon>
        <taxon>Nymphalidae</taxon>
        <taxon>Satyrinae</taxon>
        <taxon>Satyrini</taxon>
        <taxon>Parargina</taxon>
        <taxon>Pararge</taxon>
    </lineage>
</organism>
<reference evidence="1" key="1">
    <citation type="journal article" date="2013" name="BMC Genomics">
        <title>Unscrambling butterfly oogenesis.</title>
        <authorList>
            <person name="Carter J.M."/>
            <person name="Baker S.C."/>
            <person name="Pink R."/>
            <person name="Carter D.R."/>
            <person name="Collins A."/>
            <person name="Tomlin J."/>
            <person name="Gibbs M."/>
            <person name="Breuker C.J."/>
        </authorList>
    </citation>
    <scope>NUCLEOTIDE SEQUENCE</scope>
    <source>
        <tissue evidence="1">Ovary</tissue>
    </source>
</reference>